<dbReference type="Gene3D" id="3.40.50.1000">
    <property type="entry name" value="HAD superfamily/HAD-like"/>
    <property type="match status" value="1"/>
</dbReference>
<accession>A0A820QLP6</accession>
<name>A0A820QLP6_9BILA</name>
<dbReference type="AlphaFoldDB" id="A0A820QLP6"/>
<evidence type="ECO:0000313" key="1">
    <source>
        <dbReference type="EMBL" id="CAF4426175.1"/>
    </source>
</evidence>
<reference evidence="1" key="1">
    <citation type="submission" date="2021-02" db="EMBL/GenBank/DDBJ databases">
        <authorList>
            <person name="Nowell W R."/>
        </authorList>
    </citation>
    <scope>NUCLEOTIDE SEQUENCE</scope>
</reference>
<proteinExistence type="predicted"/>
<dbReference type="InterPro" id="IPR023214">
    <property type="entry name" value="HAD_sf"/>
</dbReference>
<dbReference type="InterPro" id="IPR036412">
    <property type="entry name" value="HAD-like_sf"/>
</dbReference>
<organism evidence="1 2">
    <name type="scientific">Rotaria magnacalcarata</name>
    <dbReference type="NCBI Taxonomy" id="392030"/>
    <lineage>
        <taxon>Eukaryota</taxon>
        <taxon>Metazoa</taxon>
        <taxon>Spiralia</taxon>
        <taxon>Gnathifera</taxon>
        <taxon>Rotifera</taxon>
        <taxon>Eurotatoria</taxon>
        <taxon>Bdelloidea</taxon>
        <taxon>Philodinida</taxon>
        <taxon>Philodinidae</taxon>
        <taxon>Rotaria</taxon>
    </lineage>
</organism>
<evidence type="ECO:0000313" key="2">
    <source>
        <dbReference type="Proteomes" id="UP000663866"/>
    </source>
</evidence>
<comment type="caution">
    <text evidence="1">The sequence shown here is derived from an EMBL/GenBank/DDBJ whole genome shotgun (WGS) entry which is preliminary data.</text>
</comment>
<dbReference type="Proteomes" id="UP000663866">
    <property type="component" value="Unassembled WGS sequence"/>
</dbReference>
<feature type="non-terminal residue" evidence="1">
    <location>
        <position position="1"/>
    </location>
</feature>
<dbReference type="SUPFAM" id="SSF56784">
    <property type="entry name" value="HAD-like"/>
    <property type="match status" value="1"/>
</dbReference>
<keyword evidence="2" id="KW-1185">Reference proteome</keyword>
<protein>
    <submittedName>
        <fullName evidence="1">Uncharacterized protein</fullName>
    </submittedName>
</protein>
<dbReference type="EMBL" id="CAJOBG010043268">
    <property type="protein sequence ID" value="CAF4426175.1"/>
    <property type="molecule type" value="Genomic_DNA"/>
</dbReference>
<sequence length="170" mass="19368">MLIRNGFLQKYSALPENFQNHIIEEFRNAETLFFDLDGTLVKSRNPMKTEDGEVFKELLKIKKVVIVTGGKIGAVEQNLISQLPKDSNFKNLVILPLLGLEQWYSDGEATGYELQHVLMHISCLGQDKPEDPELAKKFQAAKDIFDPHGARRAELIIAIKKELPHELRDQ</sequence>
<gene>
    <name evidence="1" type="ORF">OVN521_LOCUS36402</name>
</gene>